<sequence>MGLSPFMEIRQWDRVGLPVGECSRRLQRLAYLDRACMKVEAGHMIARPEYEVKGALGRLVWQDAEHHNQLRGRCQQLRMSSVAFDKCPDEDLRFLMEEALKSSSTLELLVALFGVIKPAQLKAIEAYRKETQPLVDEPTLHLLAHQEMDRKKQLAWGEEAIIELSDSLPEETIEEARRWGAYLEHLLSLAGGVDGKHAKPDKDPAQTVEREDFVLPKKSARDGRFRTSELKFDGMHLDATEQGRFRTMLYHRFFEMSPAEGIARVHYLSENKPWGFYYDTARHLWDEVRHSWFGEAALRARGEDIYEAPNWVGWHDMAANAFSVEEAYIHLTIAIEKAGMKYPPGKREEWEFCRDVVQDPLMTTFQDFDWADEVIHAGFGQKWIVETVFGGDTRKAMEAADRTVKIRQAYMDRLQGKQTDNGFAGNY</sequence>
<dbReference type="AlphaFoldDB" id="A0AA96LMI1"/>
<gene>
    <name evidence="1" type="ORF">MJA45_13165</name>
</gene>
<evidence type="ECO:0000313" key="1">
    <source>
        <dbReference type="EMBL" id="WNQ13922.1"/>
    </source>
</evidence>
<name>A0AA96LMI1_9BACL</name>
<dbReference type="EMBL" id="CP130318">
    <property type="protein sequence ID" value="WNQ13922.1"/>
    <property type="molecule type" value="Genomic_DNA"/>
</dbReference>
<organism evidence="1 2">
    <name type="scientific">Paenibacillus aurantius</name>
    <dbReference type="NCBI Taxonomy" id="2918900"/>
    <lineage>
        <taxon>Bacteria</taxon>
        <taxon>Bacillati</taxon>
        <taxon>Bacillota</taxon>
        <taxon>Bacilli</taxon>
        <taxon>Bacillales</taxon>
        <taxon>Paenibacillaceae</taxon>
        <taxon>Paenibacillus</taxon>
    </lineage>
</organism>
<keyword evidence="2" id="KW-1185">Reference proteome</keyword>
<dbReference type="Proteomes" id="UP001305702">
    <property type="component" value="Chromosome"/>
</dbReference>
<evidence type="ECO:0000313" key="2">
    <source>
        <dbReference type="Proteomes" id="UP001305702"/>
    </source>
</evidence>
<reference evidence="1 2" key="1">
    <citation type="submission" date="2022-02" db="EMBL/GenBank/DDBJ databases">
        <title>Paenibacillus sp. MBLB1776 Whole Genome Shotgun Sequencing.</title>
        <authorList>
            <person name="Hwang C.Y."/>
            <person name="Cho E.-S."/>
            <person name="Seo M.-J."/>
        </authorList>
    </citation>
    <scope>NUCLEOTIDE SEQUENCE [LARGE SCALE GENOMIC DNA]</scope>
    <source>
        <strain evidence="1 2">MBLB1776</strain>
    </source>
</reference>
<proteinExistence type="predicted"/>
<evidence type="ECO:0008006" key="3">
    <source>
        <dbReference type="Google" id="ProtNLM"/>
    </source>
</evidence>
<dbReference type="RefSeq" id="WP_315607703.1">
    <property type="nucleotide sequence ID" value="NZ_CP130318.1"/>
</dbReference>
<accession>A0AA96LMI1</accession>
<protein>
    <recommendedName>
        <fullName evidence="3">DUF455 family protein</fullName>
    </recommendedName>
</protein>
<dbReference type="KEGG" id="paun:MJA45_13165"/>